<feature type="region of interest" description="Disordered" evidence="1">
    <location>
        <begin position="1"/>
        <end position="20"/>
    </location>
</feature>
<protein>
    <recommendedName>
        <fullName evidence="4">BON domain-containing protein</fullName>
    </recommendedName>
</protein>
<organism evidence="2 3">
    <name type="scientific">Alienimonas californiensis</name>
    <dbReference type="NCBI Taxonomy" id="2527989"/>
    <lineage>
        <taxon>Bacteria</taxon>
        <taxon>Pseudomonadati</taxon>
        <taxon>Planctomycetota</taxon>
        <taxon>Planctomycetia</taxon>
        <taxon>Planctomycetales</taxon>
        <taxon>Planctomycetaceae</taxon>
        <taxon>Alienimonas</taxon>
    </lineage>
</organism>
<sequence>MIANRYSLDGETSRPRQDAVRSAVNRLVRDRTGALLSDLRVDVAPEPTDEREFSVVLTGRCGTFYCKQLAGVAAMAAAPGGVVRNRIAVG</sequence>
<gene>
    <name evidence="2" type="ORF">CA12_24410</name>
</gene>
<evidence type="ECO:0000313" key="2">
    <source>
        <dbReference type="EMBL" id="QDT16340.1"/>
    </source>
</evidence>
<evidence type="ECO:0000256" key="1">
    <source>
        <dbReference type="SAM" id="MobiDB-lite"/>
    </source>
</evidence>
<keyword evidence="3" id="KW-1185">Reference proteome</keyword>
<dbReference type="AlphaFoldDB" id="A0A517PAD6"/>
<dbReference type="EMBL" id="CP036265">
    <property type="protein sequence ID" value="QDT16340.1"/>
    <property type="molecule type" value="Genomic_DNA"/>
</dbReference>
<dbReference type="KEGG" id="acaf:CA12_24410"/>
<reference evidence="2 3" key="1">
    <citation type="submission" date="2019-02" db="EMBL/GenBank/DDBJ databases">
        <title>Deep-cultivation of Planctomycetes and their phenomic and genomic characterization uncovers novel biology.</title>
        <authorList>
            <person name="Wiegand S."/>
            <person name="Jogler M."/>
            <person name="Boedeker C."/>
            <person name="Pinto D."/>
            <person name="Vollmers J."/>
            <person name="Rivas-Marin E."/>
            <person name="Kohn T."/>
            <person name="Peeters S.H."/>
            <person name="Heuer A."/>
            <person name="Rast P."/>
            <person name="Oberbeckmann S."/>
            <person name="Bunk B."/>
            <person name="Jeske O."/>
            <person name="Meyerdierks A."/>
            <person name="Storesund J.E."/>
            <person name="Kallscheuer N."/>
            <person name="Luecker S."/>
            <person name="Lage O.M."/>
            <person name="Pohl T."/>
            <person name="Merkel B.J."/>
            <person name="Hornburger P."/>
            <person name="Mueller R.-W."/>
            <person name="Bruemmer F."/>
            <person name="Labrenz M."/>
            <person name="Spormann A.M."/>
            <person name="Op den Camp H."/>
            <person name="Overmann J."/>
            <person name="Amann R."/>
            <person name="Jetten M.S.M."/>
            <person name="Mascher T."/>
            <person name="Medema M.H."/>
            <person name="Devos D.P."/>
            <person name="Kaster A.-K."/>
            <person name="Ovreas L."/>
            <person name="Rohde M."/>
            <person name="Galperin M.Y."/>
            <person name="Jogler C."/>
        </authorList>
    </citation>
    <scope>NUCLEOTIDE SEQUENCE [LARGE SCALE GENOMIC DNA]</scope>
    <source>
        <strain evidence="2 3">CA12</strain>
    </source>
</reference>
<evidence type="ECO:0008006" key="4">
    <source>
        <dbReference type="Google" id="ProtNLM"/>
    </source>
</evidence>
<evidence type="ECO:0000313" key="3">
    <source>
        <dbReference type="Proteomes" id="UP000318741"/>
    </source>
</evidence>
<dbReference type="RefSeq" id="WP_145359174.1">
    <property type="nucleotide sequence ID" value="NZ_CP036265.1"/>
</dbReference>
<name>A0A517PAD6_9PLAN</name>
<accession>A0A517PAD6</accession>
<dbReference type="Proteomes" id="UP000318741">
    <property type="component" value="Chromosome"/>
</dbReference>
<proteinExistence type="predicted"/>